<dbReference type="OrthoDB" id="2565072at2759"/>
<feature type="region of interest" description="Disordered" evidence="2">
    <location>
        <begin position="473"/>
        <end position="534"/>
    </location>
</feature>
<evidence type="ECO:0000256" key="2">
    <source>
        <dbReference type="SAM" id="MobiDB-lite"/>
    </source>
</evidence>
<feature type="compositionally biased region" description="Low complexity" evidence="2">
    <location>
        <begin position="372"/>
        <end position="388"/>
    </location>
</feature>
<reference evidence="3 4" key="1">
    <citation type="journal article" date="2019" name="Fungal Biol. Biotechnol.">
        <title>Draft genome sequence of fastidious pathogen Ceratobasidium theobromae, which causes vascular-streak dieback in Theobroma cacao.</title>
        <authorList>
            <person name="Ali S.S."/>
            <person name="Asman A."/>
            <person name="Shao J."/>
            <person name="Firmansyah A.P."/>
            <person name="Susilo A.W."/>
            <person name="Rosmana A."/>
            <person name="McMahon P."/>
            <person name="Junaid M."/>
            <person name="Guest D."/>
            <person name="Kheng T.Y."/>
            <person name="Meinhardt L.W."/>
            <person name="Bailey B.A."/>
        </authorList>
    </citation>
    <scope>NUCLEOTIDE SEQUENCE [LARGE SCALE GENOMIC DNA]</scope>
    <source>
        <strain evidence="3 4">CT2</strain>
    </source>
</reference>
<feature type="region of interest" description="Disordered" evidence="2">
    <location>
        <begin position="29"/>
        <end position="54"/>
    </location>
</feature>
<feature type="compositionally biased region" description="Basic and acidic residues" evidence="2">
    <location>
        <begin position="674"/>
        <end position="699"/>
    </location>
</feature>
<sequence>MPLDDHVRNLLNSRSARTAPFALSPDTFSLRSPQSHRSPFSQWSESPSCYSHSRMSLDDARSDVSDDHATTSAYSDDRAVRDSDLFVSSVLHRDLSRDDNSMSDANYRDSYVDPLRDSSDDERTEAQSILQGSHSDETLSENGRLRPIESDTSISTALSSDAAPDPRLSFLGPKTRVISKAPWEEDTIEEQAVSDSESPTDARSIFANRFIGKVRTRSRTLTQAKAEKERRFLGGTWGRASTDTRPSVDLHKRSMDSSVASYLQTPTSPRNPSFPDTARLAARTPSLFSTSSGTSSHSMPSGSHSGADRKATGAININAYSLDSREPSPAPGSPTALNFVHPYANLELLTSGHDEEALPSRSNSITTLTASTASSYVTPSSSSSSATSPGHDDYSSASKKEKRRPPQLAVSPLNRGPATGSIKSPSALSVSFVPHSPTLPMAPTASDDSIPTGMLGFPGSPAYNLISLEQAQLKARERSKSSAGSSQSPLSPNHPRELTTKKSKPTLAGVGGGFSSMIGSGSPSPHSPLDDGRARTVSAGSAFYGRPRGYTASSMANQSTTSVNIIQGGGIENIPESAGKSAAEPISSKSLKPKRSGIFKFFKDKGNSGYSSGNPNISAPSAPVHVAHNMVEPPPVPKLPAQFQAAKISSPPELDSRRENGLPPVVVSAPSRARSFDRAHSASDDSHTSQGGHRSDRSTPSRSNRSNTEPAKHPGNLGAQEASPFSGLRLRPMSSTFSGLPDDYLTSPKAGSGPSHSGSRRSSESRAGDGSVCDDPNVLSPVTPSFPPNSARSTFTHTSRASSGSDAFSSSIDPRTPSSLGFPPGVPRSSTDSQSAATIASLREQLEALRTSFKTQINELEGQVQGLKAELEASKCERCGQRSRRPVEVGIINRPRARTGTGCRTALGSSYD</sequence>
<feature type="region of interest" description="Disordered" evidence="2">
    <location>
        <begin position="258"/>
        <end position="277"/>
    </location>
</feature>
<organism evidence="3 4">
    <name type="scientific">Ceratobasidium theobromae</name>
    <dbReference type="NCBI Taxonomy" id="1582974"/>
    <lineage>
        <taxon>Eukaryota</taxon>
        <taxon>Fungi</taxon>
        <taxon>Dikarya</taxon>
        <taxon>Basidiomycota</taxon>
        <taxon>Agaricomycotina</taxon>
        <taxon>Agaricomycetes</taxon>
        <taxon>Cantharellales</taxon>
        <taxon>Ceratobasidiaceae</taxon>
        <taxon>Ceratobasidium</taxon>
    </lineage>
</organism>
<feature type="compositionally biased region" description="Low complexity" evidence="2">
    <location>
        <begin position="481"/>
        <end position="491"/>
    </location>
</feature>
<dbReference type="Proteomes" id="UP000383932">
    <property type="component" value="Unassembled WGS sequence"/>
</dbReference>
<feature type="compositionally biased region" description="Low complexity" evidence="2">
    <location>
        <begin position="515"/>
        <end position="524"/>
    </location>
</feature>
<feature type="region of interest" description="Disordered" evidence="2">
    <location>
        <begin position="287"/>
        <end position="310"/>
    </location>
</feature>
<feature type="compositionally biased region" description="Polar residues" evidence="2">
    <location>
        <begin position="258"/>
        <end position="271"/>
    </location>
</feature>
<feature type="region of interest" description="Disordered" evidence="2">
    <location>
        <begin position="372"/>
        <end position="422"/>
    </location>
</feature>
<dbReference type="EMBL" id="SSOP01000033">
    <property type="protein sequence ID" value="KAB5593611.1"/>
    <property type="molecule type" value="Genomic_DNA"/>
</dbReference>
<name>A0A5N5QPZ1_9AGAM</name>
<feature type="compositionally biased region" description="Low complexity" evidence="2">
    <location>
        <begin position="287"/>
        <end position="305"/>
    </location>
</feature>
<gene>
    <name evidence="3" type="ORF">CTheo_2904</name>
</gene>
<feature type="compositionally biased region" description="Polar residues" evidence="2">
    <location>
        <begin position="828"/>
        <end position="837"/>
    </location>
</feature>
<keyword evidence="1" id="KW-0175">Coiled coil</keyword>
<comment type="caution">
    <text evidence="3">The sequence shown here is derived from an EMBL/GenBank/DDBJ whole genome shotgun (WGS) entry which is preliminary data.</text>
</comment>
<feature type="compositionally biased region" description="Polar residues" evidence="2">
    <location>
        <begin position="608"/>
        <end position="619"/>
    </location>
</feature>
<proteinExistence type="predicted"/>
<feature type="compositionally biased region" description="Polar residues" evidence="2">
    <location>
        <begin position="780"/>
        <end position="798"/>
    </location>
</feature>
<feature type="region of interest" description="Disordered" evidence="2">
    <location>
        <begin position="97"/>
        <end position="148"/>
    </location>
</feature>
<feature type="compositionally biased region" description="Basic and acidic residues" evidence="2">
    <location>
        <begin position="97"/>
        <end position="118"/>
    </location>
</feature>
<protein>
    <submittedName>
        <fullName evidence="3">Versican core protein</fullName>
    </submittedName>
</protein>
<evidence type="ECO:0000256" key="1">
    <source>
        <dbReference type="SAM" id="Coils"/>
    </source>
</evidence>
<keyword evidence="4" id="KW-1185">Reference proteome</keyword>
<feature type="coiled-coil region" evidence="1">
    <location>
        <begin position="839"/>
        <end position="877"/>
    </location>
</feature>
<dbReference type="AlphaFoldDB" id="A0A5N5QPZ1"/>
<evidence type="ECO:0000313" key="4">
    <source>
        <dbReference type="Proteomes" id="UP000383932"/>
    </source>
</evidence>
<feature type="compositionally biased region" description="Low complexity" evidence="2">
    <location>
        <begin position="799"/>
        <end position="811"/>
    </location>
</feature>
<feature type="region of interest" description="Disordered" evidence="2">
    <location>
        <begin position="602"/>
        <end position="837"/>
    </location>
</feature>
<accession>A0A5N5QPZ1</accession>
<evidence type="ECO:0000313" key="3">
    <source>
        <dbReference type="EMBL" id="KAB5593611.1"/>
    </source>
</evidence>